<reference evidence="1" key="2">
    <citation type="submission" date="2020-11" db="EMBL/GenBank/DDBJ databases">
        <authorList>
            <person name="McCartney M.A."/>
            <person name="Auch B."/>
            <person name="Kono T."/>
            <person name="Mallez S."/>
            <person name="Becker A."/>
            <person name="Gohl D.M."/>
            <person name="Silverstein K.A.T."/>
            <person name="Koren S."/>
            <person name="Bechman K.B."/>
            <person name="Herman A."/>
            <person name="Abrahante J.E."/>
            <person name="Garbe J."/>
        </authorList>
    </citation>
    <scope>NUCLEOTIDE SEQUENCE</scope>
    <source>
        <strain evidence="1">Duluth1</strain>
        <tissue evidence="1">Whole animal</tissue>
    </source>
</reference>
<sequence length="198" mass="22587">MLLYIADVPVYLPSRKHITLIISSITDEQYGLKNSVQISGLANDSDQQTSMVVADETISLLSKKLGLKLESKDVDVAHRLGKYAPNKNRPVIVTLVRRQSKLDIMQRAKLLKGTGVYEDLTRINAEVLSSLRLKEPDLVERAWSREGKLFVRYRGQDRNELVSFDKYKLWLAKPWPIKNNGATRTKYARKVSDSNNSR</sequence>
<protein>
    <submittedName>
        <fullName evidence="1">Uncharacterized protein</fullName>
    </submittedName>
</protein>
<keyword evidence="2" id="KW-1185">Reference proteome</keyword>
<reference evidence="1" key="1">
    <citation type="journal article" date="2019" name="bioRxiv">
        <title>The Genome of the Zebra Mussel, Dreissena polymorpha: A Resource for Invasive Species Research.</title>
        <authorList>
            <person name="McCartney M.A."/>
            <person name="Auch B."/>
            <person name="Kono T."/>
            <person name="Mallez S."/>
            <person name="Zhang Y."/>
            <person name="Obille A."/>
            <person name="Becker A."/>
            <person name="Abrahante J.E."/>
            <person name="Garbe J."/>
            <person name="Badalamenti J.P."/>
            <person name="Herman A."/>
            <person name="Mangelson H."/>
            <person name="Liachko I."/>
            <person name="Sullivan S."/>
            <person name="Sone E.D."/>
            <person name="Koren S."/>
            <person name="Silverstein K.A.T."/>
            <person name="Beckman K.B."/>
            <person name="Gohl D.M."/>
        </authorList>
    </citation>
    <scope>NUCLEOTIDE SEQUENCE</scope>
    <source>
        <strain evidence="1">Duluth1</strain>
        <tissue evidence="1">Whole animal</tissue>
    </source>
</reference>
<name>A0A9D4EDL3_DREPO</name>
<organism evidence="1 2">
    <name type="scientific">Dreissena polymorpha</name>
    <name type="common">Zebra mussel</name>
    <name type="synonym">Mytilus polymorpha</name>
    <dbReference type="NCBI Taxonomy" id="45954"/>
    <lineage>
        <taxon>Eukaryota</taxon>
        <taxon>Metazoa</taxon>
        <taxon>Spiralia</taxon>
        <taxon>Lophotrochozoa</taxon>
        <taxon>Mollusca</taxon>
        <taxon>Bivalvia</taxon>
        <taxon>Autobranchia</taxon>
        <taxon>Heteroconchia</taxon>
        <taxon>Euheterodonta</taxon>
        <taxon>Imparidentia</taxon>
        <taxon>Neoheterodontei</taxon>
        <taxon>Myida</taxon>
        <taxon>Dreissenoidea</taxon>
        <taxon>Dreissenidae</taxon>
        <taxon>Dreissena</taxon>
    </lineage>
</organism>
<gene>
    <name evidence="1" type="ORF">DPMN_178873</name>
</gene>
<accession>A0A9D4EDL3</accession>
<dbReference type="EMBL" id="JAIWYP010000009">
    <property type="protein sequence ID" value="KAH3777430.1"/>
    <property type="molecule type" value="Genomic_DNA"/>
</dbReference>
<comment type="caution">
    <text evidence="1">The sequence shown here is derived from an EMBL/GenBank/DDBJ whole genome shotgun (WGS) entry which is preliminary data.</text>
</comment>
<evidence type="ECO:0000313" key="2">
    <source>
        <dbReference type="Proteomes" id="UP000828390"/>
    </source>
</evidence>
<dbReference type="Proteomes" id="UP000828390">
    <property type="component" value="Unassembled WGS sequence"/>
</dbReference>
<evidence type="ECO:0000313" key="1">
    <source>
        <dbReference type="EMBL" id="KAH3777430.1"/>
    </source>
</evidence>
<proteinExistence type="predicted"/>
<dbReference type="AlphaFoldDB" id="A0A9D4EDL3"/>